<dbReference type="Proteomes" id="UP000260814">
    <property type="component" value="Unassembled WGS sequence"/>
</dbReference>
<accession>A0A3E4Z3H0</accession>
<comment type="caution">
    <text evidence="1">The sequence shown here is derived from an EMBL/GenBank/DDBJ whole genome shotgun (WGS) entry which is preliminary data.</text>
</comment>
<organism evidence="1 2">
    <name type="scientific">Phocaeicola plebeius</name>
    <dbReference type="NCBI Taxonomy" id="310297"/>
    <lineage>
        <taxon>Bacteria</taxon>
        <taxon>Pseudomonadati</taxon>
        <taxon>Bacteroidota</taxon>
        <taxon>Bacteroidia</taxon>
        <taxon>Bacteroidales</taxon>
        <taxon>Bacteroidaceae</taxon>
        <taxon>Phocaeicola</taxon>
    </lineage>
</organism>
<evidence type="ECO:0000313" key="1">
    <source>
        <dbReference type="EMBL" id="RGM84423.1"/>
    </source>
</evidence>
<gene>
    <name evidence="1" type="ORF">DXB87_17115</name>
</gene>
<evidence type="ECO:0008006" key="3">
    <source>
        <dbReference type="Google" id="ProtNLM"/>
    </source>
</evidence>
<evidence type="ECO:0000313" key="2">
    <source>
        <dbReference type="Proteomes" id="UP000260814"/>
    </source>
</evidence>
<name>A0A3E4Z3H0_9BACT</name>
<dbReference type="EMBL" id="QSTW01000043">
    <property type="protein sequence ID" value="RGM84423.1"/>
    <property type="molecule type" value="Genomic_DNA"/>
</dbReference>
<sequence>MAAILIMAACSKENIVRPTDMEQTSEKTCRVSFLPVFMDIGQGDINQWNNSRAGTLAELATTLSYWDYMDGEQMQADTVSLPSPLTLNMKYGAHHVYFLAHSSTGGSMEGMKYTPEKVTETFWEDFSLQVDENMASSQELQMKRVVSRAMITVKDAFPASVKSVRMTVGGHLRTLDVNTGNGDADSASDYTITWEIGEEYAGRSGLYFSVFTFTPTESEEFDVTLKIEALGADGKMLYGAQASGVPLLRNRCTNAICRLFSGNTGITFSDPDDWNPAIEIEM</sequence>
<dbReference type="AlphaFoldDB" id="A0A3E4Z3H0"/>
<protein>
    <recommendedName>
        <fullName evidence="3">Fimbrillin family protein</fullName>
    </recommendedName>
</protein>
<reference evidence="1 2" key="1">
    <citation type="submission" date="2018-08" db="EMBL/GenBank/DDBJ databases">
        <title>A genome reference for cultivated species of the human gut microbiota.</title>
        <authorList>
            <person name="Zou Y."/>
            <person name="Xue W."/>
            <person name="Luo G."/>
        </authorList>
    </citation>
    <scope>NUCLEOTIDE SEQUENCE [LARGE SCALE GENOMIC DNA]</scope>
    <source>
        <strain evidence="1 2">OM06-2</strain>
    </source>
</reference>
<proteinExistence type="predicted"/>